<comment type="caution">
    <text evidence="1">The sequence shown here is derived from an EMBL/GenBank/DDBJ whole genome shotgun (WGS) entry which is preliminary data.</text>
</comment>
<evidence type="ECO:0000313" key="2">
    <source>
        <dbReference type="Proteomes" id="UP000176101"/>
    </source>
</evidence>
<dbReference type="STRING" id="1075402.AN216_09625"/>
<name>A0A1E7KJ77_9ACTN</name>
<organism evidence="1 2">
    <name type="scientific">Streptomyces oceani</name>
    <dbReference type="NCBI Taxonomy" id="1075402"/>
    <lineage>
        <taxon>Bacteria</taxon>
        <taxon>Bacillati</taxon>
        <taxon>Actinomycetota</taxon>
        <taxon>Actinomycetes</taxon>
        <taxon>Kitasatosporales</taxon>
        <taxon>Streptomycetaceae</taxon>
        <taxon>Streptomyces</taxon>
    </lineage>
</organism>
<evidence type="ECO:0000313" key="1">
    <source>
        <dbReference type="EMBL" id="OEV03894.1"/>
    </source>
</evidence>
<dbReference type="Proteomes" id="UP000176101">
    <property type="component" value="Unassembled WGS sequence"/>
</dbReference>
<accession>A0A1E7KJ77</accession>
<dbReference type="PATRIC" id="fig|1075402.3.peg.5322"/>
<gene>
    <name evidence="1" type="ORF">AN216_09625</name>
</gene>
<proteinExistence type="predicted"/>
<dbReference type="EMBL" id="LJGU01000115">
    <property type="protein sequence ID" value="OEV03894.1"/>
    <property type="molecule type" value="Genomic_DNA"/>
</dbReference>
<sequence>MRGGALRRGREPVEQLVVQHQFGARAAGQHLVKGGSQRLVAFRRVGHGWCRRGTAVARGHPVAGRSAEPTVGIQQFPYGHAAVGAVAVQERLVVVGQVWRVSLGGAEPPERVGGGGHLGEHRVGQPDVAVRPQVDVYGRPVLVRVPAVAAGLGAYLA</sequence>
<dbReference type="AlphaFoldDB" id="A0A1E7KJ77"/>
<keyword evidence="2" id="KW-1185">Reference proteome</keyword>
<reference evidence="1 2" key="1">
    <citation type="journal article" date="2016" name="Front. Microbiol.">
        <title>Comparative Genomics Analysis of Streptomyces Species Reveals Their Adaptation to the Marine Environment and Their Diversity at the Genomic Level.</title>
        <authorList>
            <person name="Tian X."/>
            <person name="Zhang Z."/>
            <person name="Yang T."/>
            <person name="Chen M."/>
            <person name="Li J."/>
            <person name="Chen F."/>
            <person name="Yang J."/>
            <person name="Li W."/>
            <person name="Zhang B."/>
            <person name="Zhang Z."/>
            <person name="Wu J."/>
            <person name="Zhang C."/>
            <person name="Long L."/>
            <person name="Xiao J."/>
        </authorList>
    </citation>
    <scope>NUCLEOTIDE SEQUENCE [LARGE SCALE GENOMIC DNA]</scope>
    <source>
        <strain evidence="1 2">SCSIO 02100</strain>
    </source>
</reference>
<protein>
    <submittedName>
        <fullName evidence="1">Uncharacterized protein</fullName>
    </submittedName>
</protein>